<dbReference type="InterPro" id="IPR022893">
    <property type="entry name" value="Shikimate_DH_fam"/>
</dbReference>
<dbReference type="NCBIfam" id="NF001319">
    <property type="entry name" value="PRK00258.3-3"/>
    <property type="match status" value="1"/>
</dbReference>
<name>A0A2U3D7G6_SULT2</name>
<keyword evidence="13" id="KW-1185">Reference proteome</keyword>
<feature type="binding site" evidence="8">
    <location>
        <position position="78"/>
    </location>
    <ligand>
        <name>NADP(+)</name>
        <dbReference type="ChEBI" id="CHEBI:58349"/>
    </ligand>
</feature>
<evidence type="ECO:0000256" key="7">
    <source>
        <dbReference type="ARBA" id="ARBA00049442"/>
    </source>
</evidence>
<dbReference type="Gene3D" id="3.40.50.720">
    <property type="entry name" value="NAD(P)-binding Rossmann-like Domain"/>
    <property type="match status" value="1"/>
</dbReference>
<comment type="pathway">
    <text evidence="1 8">Metabolic intermediate biosynthesis; chorismate biosynthesis; chorismate from D-erythrose 4-phosphate and phosphoenolpyruvate: step 4/7.</text>
</comment>
<protein>
    <recommendedName>
        <fullName evidence="2 8">Shikimate dehydrogenase (NADP(+))</fullName>
        <shortName evidence="8">SDH</shortName>
        <ecNumber evidence="2 8">1.1.1.25</ecNumber>
    </recommendedName>
</protein>
<feature type="binding site" evidence="8">
    <location>
        <position position="251"/>
    </location>
    <ligand>
        <name>shikimate</name>
        <dbReference type="ChEBI" id="CHEBI:36208"/>
    </ligand>
</feature>
<dbReference type="GO" id="GO:0009423">
    <property type="term" value="P:chorismate biosynthetic process"/>
    <property type="evidence" value="ECO:0007669"/>
    <property type="project" value="UniProtKB-UniRule"/>
</dbReference>
<keyword evidence="5 8" id="KW-0560">Oxidoreductase</keyword>
<dbReference type="InterPro" id="IPR036291">
    <property type="entry name" value="NAD(P)-bd_dom_sf"/>
</dbReference>
<dbReference type="Pfam" id="PF08501">
    <property type="entry name" value="Shikimate_dh_N"/>
    <property type="match status" value="1"/>
</dbReference>
<keyword evidence="3 8" id="KW-0028">Amino-acid biosynthesis</keyword>
<feature type="domain" description="SDH C-terminal" evidence="11">
    <location>
        <begin position="244"/>
        <end position="274"/>
    </location>
</feature>
<dbReference type="RefSeq" id="WP_181363049.1">
    <property type="nucleotide sequence ID" value="NZ_MPDK01000017.1"/>
</dbReference>
<comment type="function">
    <text evidence="8">Involved in the biosynthesis of the chorismate, which leads to the biosynthesis of aromatic amino acids. Catalyzes the reversible NADPH linked reduction of 3-dehydroshikimate (DHSA) to yield shikimate (SA).</text>
</comment>
<feature type="binding site" evidence="8">
    <location>
        <position position="223"/>
    </location>
    <ligand>
        <name>shikimate</name>
        <dbReference type="ChEBI" id="CHEBI:36208"/>
    </ligand>
</feature>
<feature type="binding site" evidence="8">
    <location>
        <begin position="127"/>
        <end position="131"/>
    </location>
    <ligand>
        <name>NADP(+)</name>
        <dbReference type="ChEBI" id="CHEBI:58349"/>
    </ligand>
</feature>
<feature type="binding site" evidence="8">
    <location>
        <position position="62"/>
    </location>
    <ligand>
        <name>shikimate</name>
        <dbReference type="ChEBI" id="CHEBI:36208"/>
    </ligand>
</feature>
<dbReference type="InterPro" id="IPR046346">
    <property type="entry name" value="Aminoacid_DH-like_N_sf"/>
</dbReference>
<dbReference type="SUPFAM" id="SSF53223">
    <property type="entry name" value="Aminoacid dehydrogenase-like, N-terminal domain"/>
    <property type="match status" value="1"/>
</dbReference>
<feature type="domain" description="Quinate/shikimate 5-dehydrogenase/glutamyl-tRNA reductase" evidence="9">
    <location>
        <begin position="113"/>
        <end position="190"/>
    </location>
</feature>
<comment type="caution">
    <text evidence="12">The sequence shown here is derived from an EMBL/GenBank/DDBJ whole genome shotgun (WGS) entry which is preliminary data.</text>
</comment>
<keyword evidence="6 8" id="KW-0057">Aromatic amino acid biosynthesis</keyword>
<dbReference type="GO" id="GO:0009073">
    <property type="term" value="P:aromatic amino acid family biosynthetic process"/>
    <property type="evidence" value="ECO:0007669"/>
    <property type="project" value="UniProtKB-KW"/>
</dbReference>
<comment type="caution">
    <text evidence="8">Lacks conserved residue(s) required for the propagation of feature annotation.</text>
</comment>
<dbReference type="PANTHER" id="PTHR21089:SF1">
    <property type="entry name" value="BIFUNCTIONAL 3-DEHYDROQUINATE DEHYDRATASE_SHIKIMATE DEHYDROGENASE, CHLOROPLASTIC"/>
    <property type="match status" value="1"/>
</dbReference>
<dbReference type="HAMAP" id="MF_00222">
    <property type="entry name" value="Shikimate_DH_AroE"/>
    <property type="match status" value="1"/>
</dbReference>
<gene>
    <name evidence="8" type="primary">aroE</name>
    <name evidence="12" type="ORF">BM613_10015</name>
</gene>
<accession>A0A2U3D7G6</accession>
<dbReference type="GO" id="GO:0050661">
    <property type="term" value="F:NADP binding"/>
    <property type="evidence" value="ECO:0007669"/>
    <property type="project" value="InterPro"/>
</dbReference>
<evidence type="ECO:0000256" key="4">
    <source>
        <dbReference type="ARBA" id="ARBA00022857"/>
    </source>
</evidence>
<comment type="subunit">
    <text evidence="8">Homodimer.</text>
</comment>
<dbReference type="UniPathway" id="UPA00053">
    <property type="reaction ID" value="UER00087"/>
</dbReference>
<evidence type="ECO:0000313" key="12">
    <source>
        <dbReference type="EMBL" id="PWI57193.1"/>
    </source>
</evidence>
<dbReference type="EMBL" id="MPDK01000017">
    <property type="protein sequence ID" value="PWI57193.1"/>
    <property type="molecule type" value="Genomic_DNA"/>
</dbReference>
<dbReference type="GO" id="GO:0004764">
    <property type="term" value="F:shikimate 3-dehydrogenase (NADP+) activity"/>
    <property type="evidence" value="ECO:0007669"/>
    <property type="project" value="UniProtKB-UniRule"/>
</dbReference>
<evidence type="ECO:0000313" key="13">
    <source>
        <dbReference type="Proteomes" id="UP000245380"/>
    </source>
</evidence>
<dbReference type="NCBIfam" id="TIGR00507">
    <property type="entry name" value="aroE"/>
    <property type="match status" value="1"/>
</dbReference>
<dbReference type="InterPro" id="IPR006151">
    <property type="entry name" value="Shikm_DH/Glu-tRNA_Rdtase"/>
</dbReference>
<dbReference type="GO" id="GO:0008652">
    <property type="term" value="P:amino acid biosynthetic process"/>
    <property type="evidence" value="ECO:0007669"/>
    <property type="project" value="UniProtKB-KW"/>
</dbReference>
<dbReference type="Pfam" id="PF01488">
    <property type="entry name" value="Shikimate_DH"/>
    <property type="match status" value="1"/>
</dbReference>
<dbReference type="AlphaFoldDB" id="A0A2U3D7G6"/>
<evidence type="ECO:0000259" key="9">
    <source>
        <dbReference type="Pfam" id="PF01488"/>
    </source>
</evidence>
<evidence type="ECO:0000256" key="5">
    <source>
        <dbReference type="ARBA" id="ARBA00023002"/>
    </source>
</evidence>
<dbReference type="Pfam" id="PF18317">
    <property type="entry name" value="SDH_C"/>
    <property type="match status" value="1"/>
</dbReference>
<dbReference type="Gene3D" id="3.40.50.10860">
    <property type="entry name" value="Leucine Dehydrogenase, chain A, domain 1"/>
    <property type="match status" value="1"/>
</dbReference>
<keyword evidence="4 8" id="KW-0521">NADP</keyword>
<evidence type="ECO:0000256" key="8">
    <source>
        <dbReference type="HAMAP-Rule" id="MF_00222"/>
    </source>
</evidence>
<organism evidence="12 13">
    <name type="scientific">Sulfoacidibacillus thermotolerans</name>
    <name type="common">Acidibacillus sulfuroxidans</name>
    <dbReference type="NCBI Taxonomy" id="1765684"/>
    <lineage>
        <taxon>Bacteria</taxon>
        <taxon>Bacillati</taxon>
        <taxon>Bacillota</taxon>
        <taxon>Bacilli</taxon>
        <taxon>Bacillales</taxon>
        <taxon>Alicyclobacillaceae</taxon>
        <taxon>Sulfoacidibacillus</taxon>
    </lineage>
</organism>
<dbReference type="EC" id="1.1.1.25" evidence="2 8"/>
<reference evidence="12 13" key="1">
    <citation type="submission" date="2016-11" db="EMBL/GenBank/DDBJ databases">
        <title>Comparative genomics of Acidibacillus ferroxidans species.</title>
        <authorList>
            <person name="Oliveira G."/>
            <person name="Nunes G."/>
            <person name="Oliveira R."/>
            <person name="Araujo F."/>
            <person name="Salim A."/>
            <person name="Scholte L."/>
            <person name="Morais D."/>
            <person name="Nancucheo I."/>
            <person name="Johnson D.B."/>
            <person name="Grail B."/>
            <person name="Bittencourt J."/>
            <person name="Valadares R."/>
        </authorList>
    </citation>
    <scope>NUCLEOTIDE SEQUENCE [LARGE SCALE GENOMIC DNA]</scope>
    <source>
        <strain evidence="12 13">Y002</strain>
    </source>
</reference>
<dbReference type="GO" id="GO:0019632">
    <property type="term" value="P:shikimate metabolic process"/>
    <property type="evidence" value="ECO:0007669"/>
    <property type="project" value="InterPro"/>
</dbReference>
<feature type="binding site" evidence="8">
    <location>
        <position position="87"/>
    </location>
    <ligand>
        <name>shikimate</name>
        <dbReference type="ChEBI" id="CHEBI:36208"/>
    </ligand>
</feature>
<sequence>MPDLLCVLGHPIGHSLSPIMHNAAIADLQKDALYVAIDVEQKQLGQALQGLRALRFLGANLTIPHKELAMPWLDEMSDRARRIGAVNTIVRDGERLIGDNTDGAGWIQSVNRQLNVSLSGSKALILGAGGAARAIGDALLQANCESLTVANREVQRAKRLIAHFQQWSPKAKLRAIAIEEINTEAIDVLVNTTPVGMYGHLEGLLPIHQELIRPNMIVSDLVYRPLETPLLQAAKARGARVHGGLGMLIEQGALAFSQWFSEDPAISVMEQAVLAFLANHP</sequence>
<dbReference type="InterPro" id="IPR041121">
    <property type="entry name" value="SDH_C"/>
</dbReference>
<feature type="binding site" evidence="8">
    <location>
        <begin position="15"/>
        <end position="17"/>
    </location>
    <ligand>
        <name>shikimate</name>
        <dbReference type="ChEBI" id="CHEBI:36208"/>
    </ligand>
</feature>
<dbReference type="Proteomes" id="UP000245380">
    <property type="component" value="Unassembled WGS sequence"/>
</dbReference>
<feature type="domain" description="Shikimate dehydrogenase substrate binding N-terminal" evidence="10">
    <location>
        <begin position="7"/>
        <end position="89"/>
    </location>
</feature>
<evidence type="ECO:0000259" key="10">
    <source>
        <dbReference type="Pfam" id="PF08501"/>
    </source>
</evidence>
<evidence type="ECO:0000256" key="2">
    <source>
        <dbReference type="ARBA" id="ARBA00012962"/>
    </source>
</evidence>
<feature type="binding site" evidence="8">
    <location>
        <position position="221"/>
    </location>
    <ligand>
        <name>NADP(+)</name>
        <dbReference type="ChEBI" id="CHEBI:58349"/>
    </ligand>
</feature>
<evidence type="ECO:0000256" key="1">
    <source>
        <dbReference type="ARBA" id="ARBA00004871"/>
    </source>
</evidence>
<dbReference type="InterPro" id="IPR011342">
    <property type="entry name" value="Shikimate_DH"/>
</dbReference>
<feature type="binding site" evidence="8">
    <location>
        <position position="244"/>
    </location>
    <ligand>
        <name>NADP(+)</name>
        <dbReference type="ChEBI" id="CHEBI:58349"/>
    </ligand>
</feature>
<evidence type="ECO:0000256" key="6">
    <source>
        <dbReference type="ARBA" id="ARBA00023141"/>
    </source>
</evidence>
<dbReference type="InterPro" id="IPR013708">
    <property type="entry name" value="Shikimate_DH-bd_N"/>
</dbReference>
<dbReference type="SUPFAM" id="SSF51735">
    <property type="entry name" value="NAD(P)-binding Rossmann-fold domains"/>
    <property type="match status" value="1"/>
</dbReference>
<dbReference type="PANTHER" id="PTHR21089">
    <property type="entry name" value="SHIKIMATE DEHYDROGENASE"/>
    <property type="match status" value="1"/>
</dbReference>
<dbReference type="CDD" id="cd01065">
    <property type="entry name" value="NAD_bind_Shikimate_DH"/>
    <property type="match status" value="1"/>
</dbReference>
<proteinExistence type="inferred from homology"/>
<dbReference type="GO" id="GO:0005829">
    <property type="term" value="C:cytosol"/>
    <property type="evidence" value="ECO:0007669"/>
    <property type="project" value="TreeGrafter"/>
</dbReference>
<comment type="similarity">
    <text evidence="8">Belongs to the shikimate dehydrogenase family.</text>
</comment>
<evidence type="ECO:0000259" key="11">
    <source>
        <dbReference type="Pfam" id="PF18317"/>
    </source>
</evidence>
<feature type="binding site" evidence="8">
    <location>
        <position position="102"/>
    </location>
    <ligand>
        <name>shikimate</name>
        <dbReference type="ChEBI" id="CHEBI:36208"/>
    </ligand>
</feature>
<feature type="active site" description="Proton acceptor" evidence="8">
    <location>
        <position position="66"/>
    </location>
</feature>
<comment type="catalytic activity">
    <reaction evidence="7 8">
        <text>shikimate + NADP(+) = 3-dehydroshikimate + NADPH + H(+)</text>
        <dbReference type="Rhea" id="RHEA:17737"/>
        <dbReference type="ChEBI" id="CHEBI:15378"/>
        <dbReference type="ChEBI" id="CHEBI:16630"/>
        <dbReference type="ChEBI" id="CHEBI:36208"/>
        <dbReference type="ChEBI" id="CHEBI:57783"/>
        <dbReference type="ChEBI" id="CHEBI:58349"/>
        <dbReference type="EC" id="1.1.1.25"/>
    </reaction>
</comment>
<evidence type="ECO:0000256" key="3">
    <source>
        <dbReference type="ARBA" id="ARBA00022605"/>
    </source>
</evidence>